<dbReference type="Proteomes" id="UP001519460">
    <property type="component" value="Unassembled WGS sequence"/>
</dbReference>
<proteinExistence type="predicted"/>
<name>A0ABD0M324_9CAEN</name>
<evidence type="ECO:0000256" key="1">
    <source>
        <dbReference type="SAM" id="MobiDB-lite"/>
    </source>
</evidence>
<comment type="caution">
    <text evidence="2">The sequence shown here is derived from an EMBL/GenBank/DDBJ whole genome shotgun (WGS) entry which is preliminary data.</text>
</comment>
<dbReference type="AlphaFoldDB" id="A0ABD0M324"/>
<feature type="region of interest" description="Disordered" evidence="1">
    <location>
        <begin position="1"/>
        <end position="31"/>
    </location>
</feature>
<dbReference type="EMBL" id="JACVVK020000009">
    <property type="protein sequence ID" value="KAK7505711.1"/>
    <property type="molecule type" value="Genomic_DNA"/>
</dbReference>
<reference evidence="2 3" key="1">
    <citation type="journal article" date="2023" name="Sci. Data">
        <title>Genome assembly of the Korean intertidal mud-creeper Batillaria attramentaria.</title>
        <authorList>
            <person name="Patra A.K."/>
            <person name="Ho P.T."/>
            <person name="Jun S."/>
            <person name="Lee S.J."/>
            <person name="Kim Y."/>
            <person name="Won Y.J."/>
        </authorList>
    </citation>
    <scope>NUCLEOTIDE SEQUENCE [LARGE SCALE GENOMIC DNA]</scope>
    <source>
        <strain evidence="2">Wonlab-2016</strain>
    </source>
</reference>
<gene>
    <name evidence="2" type="ORF">BaRGS_00002982</name>
</gene>
<feature type="compositionally biased region" description="Basic residues" evidence="1">
    <location>
        <begin position="1"/>
        <end position="25"/>
    </location>
</feature>
<protein>
    <submittedName>
        <fullName evidence="2">Uncharacterized protein</fullName>
    </submittedName>
</protein>
<feature type="compositionally biased region" description="Basic residues" evidence="1">
    <location>
        <begin position="50"/>
        <end position="62"/>
    </location>
</feature>
<feature type="region of interest" description="Disordered" evidence="1">
    <location>
        <begin position="50"/>
        <end position="71"/>
    </location>
</feature>
<organism evidence="2 3">
    <name type="scientific">Batillaria attramentaria</name>
    <dbReference type="NCBI Taxonomy" id="370345"/>
    <lineage>
        <taxon>Eukaryota</taxon>
        <taxon>Metazoa</taxon>
        <taxon>Spiralia</taxon>
        <taxon>Lophotrochozoa</taxon>
        <taxon>Mollusca</taxon>
        <taxon>Gastropoda</taxon>
        <taxon>Caenogastropoda</taxon>
        <taxon>Sorbeoconcha</taxon>
        <taxon>Cerithioidea</taxon>
        <taxon>Batillariidae</taxon>
        <taxon>Batillaria</taxon>
    </lineage>
</organism>
<keyword evidence="3" id="KW-1185">Reference proteome</keyword>
<evidence type="ECO:0000313" key="3">
    <source>
        <dbReference type="Proteomes" id="UP001519460"/>
    </source>
</evidence>
<accession>A0ABD0M324</accession>
<evidence type="ECO:0000313" key="2">
    <source>
        <dbReference type="EMBL" id="KAK7505711.1"/>
    </source>
</evidence>
<sequence length="151" mass="17710">MQIMRRRAFINKSPPRKMGRRGRHSFRGDRVHDGAQTKQTGYCMGRHRFGQKSVIPRKRGRSSSHPTDFPVTGFLDAQTNPHQIRWDRHPSLYDFNRRLHVPDPISGKSDTVRRADERRMIPLDKSSSFMDLADKGWPARRDRRLKTKAAY</sequence>